<dbReference type="PROSITE" id="PS51762">
    <property type="entry name" value="GH16_2"/>
    <property type="match status" value="1"/>
</dbReference>
<dbReference type="InterPro" id="IPR000757">
    <property type="entry name" value="Beta-glucanase-like"/>
</dbReference>
<dbReference type="AlphaFoldDB" id="L7ULP8"/>
<dbReference type="GO" id="GO:0005975">
    <property type="term" value="P:carbohydrate metabolic process"/>
    <property type="evidence" value="ECO:0007669"/>
    <property type="project" value="InterPro"/>
</dbReference>
<dbReference type="InterPro" id="IPR013320">
    <property type="entry name" value="ConA-like_dom_sf"/>
</dbReference>
<reference evidence="3 4" key="1">
    <citation type="journal article" date="2013" name="Genome Announc.">
        <title>Complete genome sequence of Myxococcus stipitatus strain DSM 14675, a fruiting myxobacterium.</title>
        <authorList>
            <person name="Huntley S."/>
            <person name="Kneip S."/>
            <person name="Treuner-Lange A."/>
            <person name="Sogaard-Andersen L."/>
        </authorList>
    </citation>
    <scope>NUCLEOTIDE SEQUENCE [LARGE SCALE GENOMIC DNA]</scope>
    <source>
        <strain evidence="4">DSM 14675 / JCM 12634 / Mx s8</strain>
    </source>
</reference>
<protein>
    <submittedName>
        <fullName evidence="3">Glucosyl hydrolase</fullName>
    </submittedName>
</protein>
<dbReference type="PANTHER" id="PTHR10963:SF55">
    <property type="entry name" value="GLYCOSIDE HYDROLASE FAMILY 16 PROTEIN"/>
    <property type="match status" value="1"/>
</dbReference>
<sequence length="464" mass="49901">MFEIRRYGHGSFHSEEFMRQRVAMWQRSWMGMLSAVACATVGCAGGAPEPEETAAASRLSLPPGNILPNPSFESSVTGWSSWQGSLSRVAQASAPDGASVVRVTRTAGDMYSLDDAPDAVSSTTVGTVYRASAYVAAGNAGTVGKPVVLVVRERNAAGATVGYAEDSASLTTAFQHLTVDAPVQQSGNRVDVYVLQSGAVSGNVFLADALTLEVVPPATPGEPSNLLWSDEFDGVAGASPNPLVWEAETGGMWDHGRTLQQYTGRTQNVQLDGRGHLRITALRETYTGGDGVTRDYTSARIHTRGRMERQYGYVEVRLKAPVGNGTWPAAWLMGSTGEWPANGEFDIFEGEGALPTLAHGTLHGPGITYGWDSPGQVDYAPARVGDAWRTFGISWDANRVEWYADRIKRFTFTRGTMGTWVFDQPNHVILNLALGDLGGDPASTVFPQVLEVDYVRWYANAPSN</sequence>
<feature type="domain" description="GH16" evidence="2">
    <location>
        <begin position="208"/>
        <end position="463"/>
    </location>
</feature>
<keyword evidence="3" id="KW-0378">Hydrolase</keyword>
<dbReference type="SUPFAM" id="SSF49899">
    <property type="entry name" value="Concanavalin A-like lectins/glucanases"/>
    <property type="match status" value="1"/>
</dbReference>
<organism evidence="3 4">
    <name type="scientific">Myxococcus stipitatus (strain DSM 14675 / JCM 12634 / Mx s8)</name>
    <dbReference type="NCBI Taxonomy" id="1278073"/>
    <lineage>
        <taxon>Bacteria</taxon>
        <taxon>Pseudomonadati</taxon>
        <taxon>Myxococcota</taxon>
        <taxon>Myxococcia</taxon>
        <taxon>Myxococcales</taxon>
        <taxon>Cystobacterineae</taxon>
        <taxon>Myxococcaceae</taxon>
        <taxon>Myxococcus</taxon>
    </lineage>
</organism>
<dbReference type="OrthoDB" id="9809583at2"/>
<dbReference type="PANTHER" id="PTHR10963">
    <property type="entry name" value="GLYCOSYL HYDROLASE-RELATED"/>
    <property type="match status" value="1"/>
</dbReference>
<dbReference type="PATRIC" id="fig|1278073.3.peg.7693"/>
<dbReference type="CDD" id="cd08023">
    <property type="entry name" value="GH16_laminarinase_like"/>
    <property type="match status" value="1"/>
</dbReference>
<dbReference type="Gene3D" id="2.60.120.260">
    <property type="entry name" value="Galactose-binding domain-like"/>
    <property type="match status" value="1"/>
</dbReference>
<dbReference type="KEGG" id="msd:MYSTI_07568"/>
<evidence type="ECO:0000313" key="3">
    <source>
        <dbReference type="EMBL" id="AGC48840.1"/>
    </source>
</evidence>
<dbReference type="RefSeq" id="WP_015353093.1">
    <property type="nucleotide sequence ID" value="NC_020126.1"/>
</dbReference>
<accession>L7ULP8</accession>
<dbReference type="HOGENOM" id="CLU_520490_0_0_7"/>
<dbReference type="Gene3D" id="2.60.120.200">
    <property type="match status" value="1"/>
</dbReference>
<name>L7ULP8_MYXSD</name>
<comment type="similarity">
    <text evidence="1">Belongs to the glycosyl hydrolase 16 family.</text>
</comment>
<dbReference type="STRING" id="1278073.MYSTI_07568"/>
<dbReference type="Proteomes" id="UP000011131">
    <property type="component" value="Chromosome"/>
</dbReference>
<dbReference type="InterPro" id="IPR050546">
    <property type="entry name" value="Glycosyl_Hydrlase_16"/>
</dbReference>
<gene>
    <name evidence="3" type="ordered locus">MYSTI_07568</name>
</gene>
<dbReference type="Pfam" id="PF00722">
    <property type="entry name" value="Glyco_hydro_16"/>
    <property type="match status" value="1"/>
</dbReference>
<evidence type="ECO:0000259" key="2">
    <source>
        <dbReference type="PROSITE" id="PS51762"/>
    </source>
</evidence>
<dbReference type="GO" id="GO:0004553">
    <property type="term" value="F:hydrolase activity, hydrolyzing O-glycosyl compounds"/>
    <property type="evidence" value="ECO:0007669"/>
    <property type="project" value="InterPro"/>
</dbReference>
<evidence type="ECO:0000256" key="1">
    <source>
        <dbReference type="ARBA" id="ARBA00006865"/>
    </source>
</evidence>
<evidence type="ECO:0000313" key="4">
    <source>
        <dbReference type="Proteomes" id="UP000011131"/>
    </source>
</evidence>
<proteinExistence type="inferred from homology"/>
<dbReference type="EMBL" id="CP004025">
    <property type="protein sequence ID" value="AGC48840.1"/>
    <property type="molecule type" value="Genomic_DNA"/>
</dbReference>
<keyword evidence="4" id="KW-1185">Reference proteome</keyword>
<dbReference type="eggNOG" id="COG2273">
    <property type="taxonomic scope" value="Bacteria"/>
</dbReference>